<organism evidence="2 3">
    <name type="scientific">Pseudocohnilembus persalinus</name>
    <name type="common">Ciliate</name>
    <dbReference type="NCBI Taxonomy" id="266149"/>
    <lineage>
        <taxon>Eukaryota</taxon>
        <taxon>Sar</taxon>
        <taxon>Alveolata</taxon>
        <taxon>Ciliophora</taxon>
        <taxon>Intramacronucleata</taxon>
        <taxon>Oligohymenophorea</taxon>
        <taxon>Scuticociliatia</taxon>
        <taxon>Philasterida</taxon>
        <taxon>Pseudocohnilembidae</taxon>
        <taxon>Pseudocohnilembus</taxon>
    </lineage>
</organism>
<proteinExistence type="predicted"/>
<dbReference type="EMBL" id="LDAU01000044">
    <property type="protein sequence ID" value="KRX09845.1"/>
    <property type="molecule type" value="Genomic_DNA"/>
</dbReference>
<evidence type="ECO:0000313" key="2">
    <source>
        <dbReference type="EMBL" id="KRX09845.1"/>
    </source>
</evidence>
<sequence length="387" mass="46925">MNVIFNIEKQLMEIYDDYRKFDEMILGIYYWQIYIDTKQNPEKHQKTLIIKQLKNDKIKNENLIGWPPIQDDNHQEIYQNHLKNLKEFGQENDYSDQEFNSLQEIIKKFDVKEFREKFLEFQQNKIDIDQLFDYKQQQNCQVYNNNKLYDSLKTQQEKVEEMKDDLEKEFAKINDLIASFRKYQPSLIKIPQQQQIQQQQQQQPTKKQQQLKFYKSDFNSNDNKGNFEIDNDARTIKFKSYYSGTYIYSENLQQEKEYHLRFTMDTKNNVKDICLGFSLTSGNQKNSKDLETDHYVRVFDYNDNSFAGGGEFKVEGKEKFTEFFKDTQTIMNVVFNIEKKFMEIYDDDKISYQRLTFNQNNNNFEEWILGIYYYKSSFSQVDIQFID</sequence>
<dbReference type="FunCoup" id="A0A0V0R6J5">
    <property type="interactions" value="13"/>
</dbReference>
<evidence type="ECO:0000313" key="3">
    <source>
        <dbReference type="Proteomes" id="UP000054937"/>
    </source>
</evidence>
<keyword evidence="1" id="KW-0175">Coiled coil</keyword>
<dbReference type="Proteomes" id="UP000054937">
    <property type="component" value="Unassembled WGS sequence"/>
</dbReference>
<dbReference type="AlphaFoldDB" id="A0A0V0R6J5"/>
<reference evidence="2 3" key="1">
    <citation type="journal article" date="2015" name="Sci. Rep.">
        <title>Genome of the facultative scuticociliatosis pathogen Pseudocohnilembus persalinus provides insight into its virulence through horizontal gene transfer.</title>
        <authorList>
            <person name="Xiong J."/>
            <person name="Wang G."/>
            <person name="Cheng J."/>
            <person name="Tian M."/>
            <person name="Pan X."/>
            <person name="Warren A."/>
            <person name="Jiang C."/>
            <person name="Yuan D."/>
            <person name="Miao W."/>
        </authorList>
    </citation>
    <scope>NUCLEOTIDE SEQUENCE [LARGE SCALE GENOMIC DNA]</scope>
    <source>
        <strain evidence="2">36N120E</strain>
    </source>
</reference>
<evidence type="ECO:0000256" key="1">
    <source>
        <dbReference type="SAM" id="Coils"/>
    </source>
</evidence>
<gene>
    <name evidence="2" type="ORF">PPERSA_02717</name>
</gene>
<comment type="caution">
    <text evidence="2">The sequence shown here is derived from an EMBL/GenBank/DDBJ whole genome shotgun (WGS) entry which is preliminary data.</text>
</comment>
<accession>A0A0V0R6J5</accession>
<keyword evidence="3" id="KW-1185">Reference proteome</keyword>
<name>A0A0V0R6J5_PSEPJ</name>
<feature type="coiled-coil region" evidence="1">
    <location>
        <begin position="145"/>
        <end position="179"/>
    </location>
</feature>
<dbReference type="InParanoid" id="A0A0V0R6J5"/>
<protein>
    <submittedName>
        <fullName evidence="2">Uncharacterized protein</fullName>
    </submittedName>
</protein>